<accession>A0A6I6G6X5</accession>
<dbReference type="Proteomes" id="UP000426027">
    <property type="component" value="Chromosome"/>
</dbReference>
<evidence type="ECO:0000256" key="14">
    <source>
        <dbReference type="PIRSR" id="PIRSR006769-1"/>
    </source>
</evidence>
<dbReference type="RefSeq" id="WP_157478076.1">
    <property type="nucleotide sequence ID" value="NZ_CP046566.1"/>
</dbReference>
<evidence type="ECO:0000259" key="17">
    <source>
        <dbReference type="PROSITE" id="PS51747"/>
    </source>
</evidence>
<dbReference type="GO" id="GO:0008835">
    <property type="term" value="F:diaminohydroxyphosphoribosylaminopyrimidine deaminase activity"/>
    <property type="evidence" value="ECO:0007669"/>
    <property type="project" value="UniProtKB-EC"/>
</dbReference>
<dbReference type="Pfam" id="PF00383">
    <property type="entry name" value="dCMP_cyt_deam_1"/>
    <property type="match status" value="1"/>
</dbReference>
<keyword evidence="9 13" id="KW-0862">Zinc</keyword>
<keyword evidence="11 13" id="KW-0560">Oxidoreductase</keyword>
<evidence type="ECO:0000313" key="19">
    <source>
        <dbReference type="Proteomes" id="UP000426027"/>
    </source>
</evidence>
<dbReference type="UniPathway" id="UPA00275">
    <property type="reaction ID" value="UER00401"/>
</dbReference>
<comment type="cofactor">
    <cofactor evidence="13 16">
        <name>Zn(2+)</name>
        <dbReference type="ChEBI" id="CHEBI:29105"/>
    </cofactor>
    <text evidence="13 16">Binds 1 zinc ion.</text>
</comment>
<dbReference type="CDD" id="cd01284">
    <property type="entry name" value="Riboflavin_deaminase-reductase"/>
    <property type="match status" value="1"/>
</dbReference>
<dbReference type="NCBIfam" id="TIGR00326">
    <property type="entry name" value="eubact_ribD"/>
    <property type="match status" value="1"/>
</dbReference>
<dbReference type="GO" id="GO:0008703">
    <property type="term" value="F:5-amino-6-(5-phosphoribosylamino)uracil reductase activity"/>
    <property type="evidence" value="ECO:0007669"/>
    <property type="project" value="UniProtKB-EC"/>
</dbReference>
<keyword evidence="8 13" id="KW-0378">Hydrolase</keyword>
<dbReference type="InterPro" id="IPR050765">
    <property type="entry name" value="Riboflavin_Biosynth_HTPR"/>
</dbReference>
<evidence type="ECO:0000256" key="11">
    <source>
        <dbReference type="ARBA" id="ARBA00023002"/>
    </source>
</evidence>
<feature type="binding site" evidence="16">
    <location>
        <position position="89"/>
    </location>
    <ligand>
        <name>Zn(2+)</name>
        <dbReference type="ChEBI" id="CHEBI:29105"/>
        <note>catalytic</note>
    </ligand>
</feature>
<evidence type="ECO:0000256" key="10">
    <source>
        <dbReference type="ARBA" id="ARBA00022857"/>
    </source>
</evidence>
<evidence type="ECO:0000256" key="6">
    <source>
        <dbReference type="ARBA" id="ARBA00022619"/>
    </source>
</evidence>
<comment type="pathway">
    <text evidence="3 13">Cofactor biosynthesis; riboflavin biosynthesis; 5-amino-6-(D-ribitylamino)uracil from GTP: step 3/4.</text>
</comment>
<sequence>MTIDEQYMQRCLQLAALGAGHVAPNPLVGAVLVHDGRIIGEGYHQQYGQPHAEVNCLASVQPQDQQLIAESTMYVSLEPCAHFGKTPPCADRLITEKVKRVVIACRDSYAAVDGKGITKLQAAGIDVTLGVLEKEALQLNRRFFTYHQQQRPYILLKWAQSADGYIGETEKQVAISNAISNRLVHRWRSEEAAIMVGTNTAIIDNPKLNNRYWFGPSPLRVVIDKQLRIPATHHLLKDEQPTFIVNCLLQKVQGNKEWIQLKDDHHFLRQLLQALHSRGIQSVLVEGGRQLLQSLIDAQLWDEARIITNTALLLGHGVAAPTLKNATRTDASFQQEKDSIQIFYRHTTA</sequence>
<comment type="catalytic activity">
    <reaction evidence="13">
        <text>5-amino-6-(5-phospho-D-ribitylamino)uracil + NADP(+) = 5-amino-6-(5-phospho-D-ribosylamino)uracil + NADPH + H(+)</text>
        <dbReference type="Rhea" id="RHEA:17845"/>
        <dbReference type="ChEBI" id="CHEBI:15378"/>
        <dbReference type="ChEBI" id="CHEBI:57783"/>
        <dbReference type="ChEBI" id="CHEBI:58349"/>
        <dbReference type="ChEBI" id="CHEBI:58421"/>
        <dbReference type="ChEBI" id="CHEBI:58453"/>
        <dbReference type="EC" id="1.1.1.193"/>
    </reaction>
</comment>
<evidence type="ECO:0000256" key="7">
    <source>
        <dbReference type="ARBA" id="ARBA00022723"/>
    </source>
</evidence>
<dbReference type="Pfam" id="PF01872">
    <property type="entry name" value="RibD_C"/>
    <property type="match status" value="1"/>
</dbReference>
<proteinExistence type="inferred from homology"/>
<evidence type="ECO:0000256" key="16">
    <source>
        <dbReference type="PIRSR" id="PIRSR006769-3"/>
    </source>
</evidence>
<dbReference type="FunFam" id="3.40.140.10:FF:000025">
    <property type="entry name" value="Riboflavin biosynthesis protein RibD"/>
    <property type="match status" value="1"/>
</dbReference>
<evidence type="ECO:0000256" key="13">
    <source>
        <dbReference type="PIRNR" id="PIRNR006769"/>
    </source>
</evidence>
<evidence type="ECO:0000256" key="15">
    <source>
        <dbReference type="PIRSR" id="PIRSR006769-2"/>
    </source>
</evidence>
<feature type="binding site" evidence="15">
    <location>
        <position position="208"/>
    </location>
    <ligand>
        <name>substrate</name>
    </ligand>
</feature>
<evidence type="ECO:0000256" key="1">
    <source>
        <dbReference type="ARBA" id="ARBA00002151"/>
    </source>
</evidence>
<feature type="domain" description="CMP/dCMP-type deaminase" evidence="17">
    <location>
        <begin position="2"/>
        <end position="127"/>
    </location>
</feature>
<evidence type="ECO:0000256" key="4">
    <source>
        <dbReference type="ARBA" id="ARBA00005259"/>
    </source>
</evidence>
<dbReference type="Gene3D" id="3.40.140.10">
    <property type="entry name" value="Cytidine Deaminase, domain 2"/>
    <property type="match status" value="1"/>
</dbReference>
<dbReference type="GO" id="GO:0046872">
    <property type="term" value="F:metal ion binding"/>
    <property type="evidence" value="ECO:0007669"/>
    <property type="project" value="UniProtKB-KW"/>
</dbReference>
<evidence type="ECO:0000256" key="3">
    <source>
        <dbReference type="ARBA" id="ARBA00004910"/>
    </source>
</evidence>
<dbReference type="InterPro" id="IPR024072">
    <property type="entry name" value="DHFR-like_dom_sf"/>
</dbReference>
<feature type="active site" description="Proton donor" evidence="14">
    <location>
        <position position="53"/>
    </location>
</feature>
<organism evidence="18 19">
    <name type="scientific">Phnomibacter ginsenosidimutans</name>
    <dbReference type="NCBI Taxonomy" id="2676868"/>
    <lineage>
        <taxon>Bacteria</taxon>
        <taxon>Pseudomonadati</taxon>
        <taxon>Bacteroidota</taxon>
        <taxon>Chitinophagia</taxon>
        <taxon>Chitinophagales</taxon>
        <taxon>Chitinophagaceae</taxon>
        <taxon>Phnomibacter</taxon>
    </lineage>
</organism>
<dbReference type="KEGG" id="fls:GLV81_07030"/>
<dbReference type="AlphaFoldDB" id="A0A6I6G6X5"/>
<dbReference type="GO" id="GO:0009231">
    <property type="term" value="P:riboflavin biosynthetic process"/>
    <property type="evidence" value="ECO:0007669"/>
    <property type="project" value="UniProtKB-UniPathway"/>
</dbReference>
<dbReference type="PANTHER" id="PTHR38011">
    <property type="entry name" value="DIHYDROFOLATE REDUCTASE FAMILY PROTEIN (AFU_ORTHOLOGUE AFUA_8G06820)"/>
    <property type="match status" value="1"/>
</dbReference>
<comment type="function">
    <text evidence="1 13">Converts 2,5-diamino-6-(ribosylamino)-4(3h)-pyrimidinone 5'-phosphate into 5-amino-6-(ribosylamino)-2,4(1h,3h)-pyrimidinedione 5'-phosphate.</text>
</comment>
<keyword evidence="12" id="KW-0511">Multifunctional enzyme</keyword>
<dbReference type="InterPro" id="IPR002734">
    <property type="entry name" value="RibDG_C"/>
</dbReference>
<feature type="binding site" evidence="15">
    <location>
        <position position="204"/>
    </location>
    <ligand>
        <name>NADP(+)</name>
        <dbReference type="ChEBI" id="CHEBI:58349"/>
    </ligand>
</feature>
<evidence type="ECO:0000256" key="9">
    <source>
        <dbReference type="ARBA" id="ARBA00022833"/>
    </source>
</evidence>
<reference evidence="18 19" key="1">
    <citation type="submission" date="2019-11" db="EMBL/GenBank/DDBJ databases">
        <authorList>
            <person name="Im W.T."/>
        </authorList>
    </citation>
    <scope>NUCLEOTIDE SEQUENCE [LARGE SCALE GENOMIC DNA]</scope>
    <source>
        <strain evidence="18 19">SB-02</strain>
    </source>
</reference>
<keyword evidence="7 13" id="KW-0479">Metal-binding</keyword>
<dbReference type="Gene3D" id="3.40.430.10">
    <property type="entry name" value="Dihydrofolate Reductase, subunit A"/>
    <property type="match status" value="1"/>
</dbReference>
<keyword evidence="6 13" id="KW-0686">Riboflavin biosynthesis</keyword>
<dbReference type="SUPFAM" id="SSF53927">
    <property type="entry name" value="Cytidine deaminase-like"/>
    <property type="match status" value="1"/>
</dbReference>
<feature type="binding site" evidence="15">
    <location>
        <position position="200"/>
    </location>
    <ligand>
        <name>NADP(+)</name>
        <dbReference type="ChEBI" id="CHEBI:58349"/>
    </ligand>
</feature>
<keyword evidence="10 13" id="KW-0521">NADP</keyword>
<dbReference type="InterPro" id="IPR016193">
    <property type="entry name" value="Cytidine_deaminase-like"/>
</dbReference>
<dbReference type="InterPro" id="IPR004794">
    <property type="entry name" value="Eubact_RibD"/>
</dbReference>
<protein>
    <recommendedName>
        <fullName evidence="13">Riboflavin biosynthesis protein RibD</fullName>
    </recommendedName>
    <domain>
        <recommendedName>
            <fullName evidence="13">Diaminohydroxyphosphoribosylaminopyrimidine deaminase</fullName>
            <shortName evidence="13">DRAP deaminase</shortName>
            <ecNumber evidence="13">3.5.4.26</ecNumber>
        </recommendedName>
        <alternativeName>
            <fullName evidence="13">Riboflavin-specific deaminase</fullName>
        </alternativeName>
    </domain>
    <domain>
        <recommendedName>
            <fullName evidence="13">5-amino-6-(5-phosphoribosylamino)uracil reductase</fullName>
            <ecNumber evidence="13">1.1.1.193</ecNumber>
        </recommendedName>
        <alternativeName>
            <fullName evidence="13">HTP reductase</fullName>
        </alternativeName>
    </domain>
</protein>
<dbReference type="PIRSF" id="PIRSF006769">
    <property type="entry name" value="RibD"/>
    <property type="match status" value="1"/>
</dbReference>
<feature type="binding site" evidence="16">
    <location>
        <position position="51"/>
    </location>
    <ligand>
        <name>Zn(2+)</name>
        <dbReference type="ChEBI" id="CHEBI:29105"/>
        <note>catalytic</note>
    </ligand>
</feature>
<feature type="binding site" evidence="15">
    <location>
        <position position="159"/>
    </location>
    <ligand>
        <name>NADP(+)</name>
        <dbReference type="ChEBI" id="CHEBI:58349"/>
    </ligand>
</feature>
<dbReference type="EC" id="3.5.4.26" evidence="13"/>
<dbReference type="SUPFAM" id="SSF53597">
    <property type="entry name" value="Dihydrofolate reductase-like"/>
    <property type="match status" value="1"/>
</dbReference>
<dbReference type="EC" id="1.1.1.193" evidence="13"/>
<evidence type="ECO:0000256" key="12">
    <source>
        <dbReference type="ARBA" id="ARBA00023268"/>
    </source>
</evidence>
<dbReference type="PANTHER" id="PTHR38011:SF7">
    <property type="entry name" value="2,5-DIAMINO-6-RIBOSYLAMINO-4(3H)-PYRIMIDINONE 5'-PHOSPHATE REDUCTASE"/>
    <property type="match status" value="1"/>
</dbReference>
<evidence type="ECO:0000256" key="5">
    <source>
        <dbReference type="ARBA" id="ARBA00007417"/>
    </source>
</evidence>
<dbReference type="InterPro" id="IPR002125">
    <property type="entry name" value="CMP_dCMP_dom"/>
</dbReference>
<comment type="catalytic activity">
    <reaction evidence="13">
        <text>2,5-diamino-6-hydroxy-4-(5-phosphoribosylamino)-pyrimidine + H2O + H(+) = 5-amino-6-(5-phospho-D-ribosylamino)uracil + NH4(+)</text>
        <dbReference type="Rhea" id="RHEA:21868"/>
        <dbReference type="ChEBI" id="CHEBI:15377"/>
        <dbReference type="ChEBI" id="CHEBI:15378"/>
        <dbReference type="ChEBI" id="CHEBI:28938"/>
        <dbReference type="ChEBI" id="CHEBI:58453"/>
        <dbReference type="ChEBI" id="CHEBI:58614"/>
        <dbReference type="EC" id="3.5.4.26"/>
    </reaction>
</comment>
<feature type="binding site" evidence="16">
    <location>
        <position position="80"/>
    </location>
    <ligand>
        <name>Zn(2+)</name>
        <dbReference type="ChEBI" id="CHEBI:29105"/>
        <note>catalytic</note>
    </ligand>
</feature>
<feature type="binding site" evidence="15">
    <location>
        <position position="188"/>
    </location>
    <ligand>
        <name>substrate</name>
    </ligand>
</feature>
<name>A0A6I6G6X5_9BACT</name>
<gene>
    <name evidence="18" type="primary">ribD</name>
    <name evidence="18" type="ORF">GLV81_07030</name>
</gene>
<feature type="binding site" evidence="15">
    <location>
        <position position="211"/>
    </location>
    <ligand>
        <name>substrate</name>
    </ligand>
</feature>
<dbReference type="EMBL" id="CP046566">
    <property type="protein sequence ID" value="QGW27884.1"/>
    <property type="molecule type" value="Genomic_DNA"/>
</dbReference>
<feature type="binding site" evidence="15">
    <location>
        <begin position="288"/>
        <end position="294"/>
    </location>
    <ligand>
        <name>NADP(+)</name>
        <dbReference type="ChEBI" id="CHEBI:58349"/>
    </ligand>
</feature>
<comment type="similarity">
    <text evidence="5 13">In the C-terminal section; belongs to the HTP reductase family.</text>
</comment>
<comment type="similarity">
    <text evidence="4 13">In the N-terminal section; belongs to the cytidine and deoxycytidylate deaminase family.</text>
</comment>
<comment type="pathway">
    <text evidence="2 13">Cofactor biosynthesis; riboflavin biosynthesis; 5-amino-6-(D-ribitylamino)uracil from GTP: step 2/4.</text>
</comment>
<dbReference type="PROSITE" id="PS51747">
    <property type="entry name" value="CYT_DCMP_DEAMINASES_2"/>
    <property type="match status" value="1"/>
</dbReference>
<keyword evidence="19" id="KW-1185">Reference proteome</keyword>
<evidence type="ECO:0000256" key="2">
    <source>
        <dbReference type="ARBA" id="ARBA00004882"/>
    </source>
</evidence>
<evidence type="ECO:0000313" key="18">
    <source>
        <dbReference type="EMBL" id="QGW27884.1"/>
    </source>
</evidence>
<evidence type="ECO:0000256" key="8">
    <source>
        <dbReference type="ARBA" id="ARBA00022801"/>
    </source>
</evidence>
<feature type="binding site" evidence="15">
    <location>
        <position position="286"/>
    </location>
    <ligand>
        <name>substrate</name>
    </ligand>
</feature>